<evidence type="ECO:0000256" key="1">
    <source>
        <dbReference type="ARBA" id="ARBA00004167"/>
    </source>
</evidence>
<comment type="subcellular location">
    <subcellularLocation>
        <location evidence="1">Membrane</location>
        <topology evidence="1">Single-pass membrane protein</topology>
    </subcellularLocation>
</comment>
<keyword evidence="2 5" id="KW-0812">Transmembrane</keyword>
<dbReference type="SUPFAM" id="SSF52833">
    <property type="entry name" value="Thioredoxin-like"/>
    <property type="match status" value="2"/>
</dbReference>
<dbReference type="AlphaFoldDB" id="M7NX17"/>
<dbReference type="PANTHER" id="PTHR46426">
    <property type="entry name" value="PROTEIN DISULFIDE-ISOMERASE TMX3"/>
    <property type="match status" value="1"/>
</dbReference>
<dbReference type="GO" id="GO:0005783">
    <property type="term" value="C:endoplasmic reticulum"/>
    <property type="evidence" value="ECO:0007669"/>
    <property type="project" value="TreeGrafter"/>
</dbReference>
<keyword evidence="3 5" id="KW-1133">Transmembrane helix</keyword>
<dbReference type="HOGENOM" id="CLU_021868_1_1_1"/>
<comment type="caution">
    <text evidence="8">The sequence shown here is derived from an EMBL/GenBank/DDBJ whole genome shotgun (WGS) entry which is preliminary data.</text>
</comment>
<dbReference type="STRING" id="1069680.M7NX17"/>
<feature type="transmembrane region" description="Helical" evidence="5">
    <location>
        <begin position="561"/>
        <end position="584"/>
    </location>
</feature>
<dbReference type="Proteomes" id="UP000011958">
    <property type="component" value="Unassembled WGS sequence"/>
</dbReference>
<sequence length="607" mass="71943">MLLKEFFLLILFLYTSARIKAYNSIGDRARFSSHNLSGEEFSVFFSKLPYLSSKYSVDLKPESFYSRTSSLWLIRFYSSKCSHSKLFEPYWIEATKKAFDYAENSNFYFGNVDCFLYEKLCSEFGIKCYPKILLFEDGQLKEEFKLSDISEENIHEIISYMKKKTEKISLSQTSKRILERSVNDLKLRSESKRFFVNPNGKSIDLTPEMFSQLIHTGKSGWFIKYILPYCPYCKEMEGDWIRFASYMKGLLNIGEIDCSKYPSFCKKMGISGVPMMFYYKGNYNIKYIGPRKTNSFRKFAQKVFLSRSALVQNFDTYSKYSSRFLIFFIYFYHQLTPENIDILDWMSIVLIGKAPLLRIPNSASFIKESSINTPSLLVFREGITFSYPFRDLKDLRNKTQIFNWMRSSWLLLFPELTRHNFNDIMRHDFVILVILYNTEEYKAKKQEIKDTIYTWKTNYSSNFTNKRSKQPYYSIQYAWVNAKLMRTWLHKAFGIKYGKTKVIILKNDVFWDKNIDGLYIQSNKKDILRTLNAIMQDTDKIKPSNLTKQIALEKPRPKKSYYYVLIIVFIITTILLMISLGLILKKIREKRQKENGKNEEPLESRFE</sequence>
<dbReference type="PANTHER" id="PTHR46426:SF1">
    <property type="entry name" value="PROTEIN DISULFIDE-ISOMERASE TMX3"/>
    <property type="match status" value="1"/>
</dbReference>
<dbReference type="InterPro" id="IPR013766">
    <property type="entry name" value="Thioredoxin_domain"/>
</dbReference>
<dbReference type="VEuPathDB" id="FungiDB:PNEG_00140"/>
<dbReference type="eggNOG" id="KOG0191">
    <property type="taxonomic scope" value="Eukaryota"/>
</dbReference>
<evidence type="ECO:0000313" key="8">
    <source>
        <dbReference type="EMBL" id="EMR11706.1"/>
    </source>
</evidence>
<name>M7NX17_PNEMU</name>
<gene>
    <name evidence="8" type="ORF">PNEG_00140</name>
</gene>
<feature type="chain" id="PRO_5004082739" description="Thioredoxin domain-containing protein" evidence="6">
    <location>
        <begin position="18"/>
        <end position="607"/>
    </location>
</feature>
<evidence type="ECO:0000313" key="9">
    <source>
        <dbReference type="Proteomes" id="UP000011958"/>
    </source>
</evidence>
<dbReference type="Gene3D" id="3.40.30.10">
    <property type="entry name" value="Glutaredoxin"/>
    <property type="match status" value="2"/>
</dbReference>
<dbReference type="OrthoDB" id="72053at2759"/>
<accession>M7NX17</accession>
<dbReference type="InterPro" id="IPR036249">
    <property type="entry name" value="Thioredoxin-like_sf"/>
</dbReference>
<evidence type="ECO:0000256" key="5">
    <source>
        <dbReference type="SAM" id="Phobius"/>
    </source>
</evidence>
<proteinExistence type="predicted"/>
<evidence type="ECO:0000256" key="3">
    <source>
        <dbReference type="ARBA" id="ARBA00022989"/>
    </source>
</evidence>
<keyword evidence="6" id="KW-0732">Signal</keyword>
<dbReference type="EMBL" id="AFWA02000005">
    <property type="protein sequence ID" value="EMR11706.1"/>
    <property type="molecule type" value="Genomic_DNA"/>
</dbReference>
<keyword evidence="4 5" id="KW-0472">Membrane</keyword>
<dbReference type="CDD" id="cd02961">
    <property type="entry name" value="PDI_a_family"/>
    <property type="match status" value="2"/>
</dbReference>
<dbReference type="RefSeq" id="XP_007872001.1">
    <property type="nucleotide sequence ID" value="XM_007873810.1"/>
</dbReference>
<evidence type="ECO:0000259" key="7">
    <source>
        <dbReference type="PROSITE" id="PS51352"/>
    </source>
</evidence>
<dbReference type="InterPro" id="IPR052250">
    <property type="entry name" value="PDI_TMX3"/>
</dbReference>
<feature type="domain" description="Thioredoxin" evidence="7">
    <location>
        <begin position="42"/>
        <end position="163"/>
    </location>
</feature>
<evidence type="ECO:0000256" key="2">
    <source>
        <dbReference type="ARBA" id="ARBA00022692"/>
    </source>
</evidence>
<evidence type="ECO:0000256" key="6">
    <source>
        <dbReference type="SAM" id="SignalP"/>
    </source>
</evidence>
<dbReference type="GO" id="GO:0016020">
    <property type="term" value="C:membrane"/>
    <property type="evidence" value="ECO:0007669"/>
    <property type="project" value="UniProtKB-SubCell"/>
</dbReference>
<feature type="signal peptide" evidence="6">
    <location>
        <begin position="1"/>
        <end position="17"/>
    </location>
</feature>
<protein>
    <recommendedName>
        <fullName evidence="7">Thioredoxin domain-containing protein</fullName>
    </recommendedName>
</protein>
<dbReference type="Pfam" id="PF00085">
    <property type="entry name" value="Thioredoxin"/>
    <property type="match status" value="2"/>
</dbReference>
<evidence type="ECO:0000256" key="4">
    <source>
        <dbReference type="ARBA" id="ARBA00023136"/>
    </source>
</evidence>
<dbReference type="GeneID" id="19893838"/>
<organism evidence="8 9">
    <name type="scientific">Pneumocystis murina (strain B123)</name>
    <name type="common">Mouse pneumocystis pneumonia agent</name>
    <name type="synonym">Pneumocystis carinii f. sp. muris</name>
    <dbReference type="NCBI Taxonomy" id="1069680"/>
    <lineage>
        <taxon>Eukaryota</taxon>
        <taxon>Fungi</taxon>
        <taxon>Dikarya</taxon>
        <taxon>Ascomycota</taxon>
        <taxon>Taphrinomycotina</taxon>
        <taxon>Pneumocystomycetes</taxon>
        <taxon>Pneumocystaceae</taxon>
        <taxon>Pneumocystis</taxon>
    </lineage>
</organism>
<keyword evidence="9" id="KW-1185">Reference proteome</keyword>
<dbReference type="PROSITE" id="PS51352">
    <property type="entry name" value="THIOREDOXIN_2"/>
    <property type="match status" value="1"/>
</dbReference>
<reference evidence="9" key="1">
    <citation type="journal article" date="2016" name="Nat. Commun.">
        <title>Genome analysis of three Pneumocystis species reveals adaptation mechanisms to life exclusively in mammalian hosts.</title>
        <authorList>
            <person name="Ma L."/>
            <person name="Chen Z."/>
            <person name="Huang D.W."/>
            <person name="Kutty G."/>
            <person name="Ishihara M."/>
            <person name="Wang H."/>
            <person name="Abouelleil A."/>
            <person name="Bishop L."/>
            <person name="Davey E."/>
            <person name="Deng R."/>
            <person name="Deng X."/>
            <person name="Fan L."/>
            <person name="Fantoni G."/>
            <person name="Fitzgerald M."/>
            <person name="Gogineni E."/>
            <person name="Goldberg J.M."/>
            <person name="Handley G."/>
            <person name="Hu X."/>
            <person name="Huber C."/>
            <person name="Jiao X."/>
            <person name="Jones K."/>
            <person name="Levin J.Z."/>
            <person name="Liu Y."/>
            <person name="Macdonald P."/>
            <person name="Melnikov A."/>
            <person name="Raley C."/>
            <person name="Sassi M."/>
            <person name="Sherman B.T."/>
            <person name="Song X."/>
            <person name="Sykes S."/>
            <person name="Tran B."/>
            <person name="Walsh L."/>
            <person name="Xia Y."/>
            <person name="Yang J."/>
            <person name="Young S."/>
            <person name="Zeng Q."/>
            <person name="Zheng X."/>
            <person name="Stephens R."/>
            <person name="Nusbaum C."/>
            <person name="Birren B.W."/>
            <person name="Azadi P."/>
            <person name="Lempicki R.A."/>
            <person name="Cuomo C.A."/>
            <person name="Kovacs J.A."/>
        </authorList>
    </citation>
    <scope>NUCLEOTIDE SEQUENCE [LARGE SCALE GENOMIC DNA]</scope>
    <source>
        <strain evidence="9">B123</strain>
    </source>
</reference>
<dbReference type="OMA" id="IFVYFYD"/>